<proteinExistence type="predicted"/>
<protein>
    <submittedName>
        <fullName evidence="1">Unannotated protein</fullName>
    </submittedName>
</protein>
<dbReference type="SUPFAM" id="SSF46565">
    <property type="entry name" value="Chaperone J-domain"/>
    <property type="match status" value="1"/>
</dbReference>
<dbReference type="AlphaFoldDB" id="A0A6J6H8G8"/>
<reference evidence="1" key="1">
    <citation type="submission" date="2020-05" db="EMBL/GenBank/DDBJ databases">
        <authorList>
            <person name="Chiriac C."/>
            <person name="Salcher M."/>
            <person name="Ghai R."/>
            <person name="Kavagutti S V."/>
        </authorList>
    </citation>
    <scope>NUCLEOTIDE SEQUENCE</scope>
</reference>
<organism evidence="1">
    <name type="scientific">freshwater metagenome</name>
    <dbReference type="NCBI Taxonomy" id="449393"/>
    <lineage>
        <taxon>unclassified sequences</taxon>
        <taxon>metagenomes</taxon>
        <taxon>ecological metagenomes</taxon>
    </lineage>
</organism>
<dbReference type="EMBL" id="CAEZUO010000053">
    <property type="protein sequence ID" value="CAB4609306.1"/>
    <property type="molecule type" value="Genomic_DNA"/>
</dbReference>
<dbReference type="EMBL" id="CAFBNA010000081">
    <property type="protein sequence ID" value="CAB4938062.1"/>
    <property type="molecule type" value="Genomic_DNA"/>
</dbReference>
<name>A0A6J6H8G8_9ZZZZ</name>
<evidence type="ECO:0000313" key="2">
    <source>
        <dbReference type="EMBL" id="CAB4938062.1"/>
    </source>
</evidence>
<dbReference type="InterPro" id="IPR036869">
    <property type="entry name" value="J_dom_sf"/>
</dbReference>
<dbReference type="Gene3D" id="1.10.287.110">
    <property type="entry name" value="DnaJ domain"/>
    <property type="match status" value="1"/>
</dbReference>
<gene>
    <name evidence="1" type="ORF">UFOPK1827_01159</name>
    <name evidence="2" type="ORF">UFOPK3708_01273</name>
</gene>
<sequence length="191" mass="20450">MELWDACVILGVAEGDSEKDVRGLFHDLMRRHHPDVVASTTSDKQGVIDPSLLTEAYAVVLASVRASSDGHVPHLIRVVDVAASPPSSPKPITSEHDGDTIWVEAPPDETYQRLLDAAATIGGIGHVDRNLGLLEVIVRFEGGPSCSVLMTLQGRAHGTDVFCEMESIEAEPAPSILPVLDALLEQLRFAG</sequence>
<evidence type="ECO:0000313" key="1">
    <source>
        <dbReference type="EMBL" id="CAB4609306.1"/>
    </source>
</evidence>
<accession>A0A6J6H8G8</accession>